<accession>Q23ZG1</accession>
<proteinExistence type="predicted"/>
<evidence type="ECO:0000313" key="1">
    <source>
        <dbReference type="EMBL" id="EAS01896.2"/>
    </source>
</evidence>
<name>Q23ZG1_TETTS</name>
<dbReference type="HOGENOM" id="CLU_604822_0_0_1"/>
<protein>
    <submittedName>
        <fullName evidence="1">Uncharacterized protein</fullName>
    </submittedName>
</protein>
<gene>
    <name evidence="1" type="ORF">TTHERM_00787020</name>
</gene>
<sequence length="528" mass="63385">MDFYFKSCEKNIDQSNFIQNNYLIKQQNDEDSYDLMKNSTSEQDNLSILNTQLINLSEFQMDDQNQQININQKIQGQTKNFSILKLDSNDLFVGQQVSFNQKQNNFENEESDDSQYNIIPHNQLMSSKKKKEQDQYNINYKQIVFRKNKQINSFDQLLSRQKNFYLYLDQVIDLEFFKNINNKDEYFRNNQHNQLYNGLRFINKIEHRLDNKFIELNMQNQEQKVYQIDYFIQFLMSIGNASVLNYVSQLQAFKSSIEKTQKEIQEQIQDPLFQQHQESRKKASQKVFKRLTSKMDGKKLIQYMKLSINYDKLLIESDVCGYSPSLYSIISQDSYTFKNQILQNGFFDVFQLNKRIENCMEGAIRYMNSPPTSSIQTAQNHYQEIDIITCDGFNFKTELKIQRYILDDEYDKLNNLQFKFKDILNVYEFTFKDELVFNQFQQFRKQQTEGKHNPDLIDQIFYYNDYSYKNTQFFKEYYQNQVEDLAKKGSKWFKRCGFIDIPKKKYKIDEDSNTKLSLSYKSTDSLTQ</sequence>
<dbReference type="RefSeq" id="XP_001022141.2">
    <property type="nucleotide sequence ID" value="XM_001022141.2"/>
</dbReference>
<dbReference type="InParanoid" id="Q23ZG1"/>
<dbReference type="GeneID" id="7831186"/>
<dbReference type="EMBL" id="GG662552">
    <property type="protein sequence ID" value="EAS01896.2"/>
    <property type="molecule type" value="Genomic_DNA"/>
</dbReference>
<dbReference type="Proteomes" id="UP000009168">
    <property type="component" value="Unassembled WGS sequence"/>
</dbReference>
<organism evidence="1 2">
    <name type="scientific">Tetrahymena thermophila (strain SB210)</name>
    <dbReference type="NCBI Taxonomy" id="312017"/>
    <lineage>
        <taxon>Eukaryota</taxon>
        <taxon>Sar</taxon>
        <taxon>Alveolata</taxon>
        <taxon>Ciliophora</taxon>
        <taxon>Intramacronucleata</taxon>
        <taxon>Oligohymenophorea</taxon>
        <taxon>Hymenostomatida</taxon>
        <taxon>Tetrahymenina</taxon>
        <taxon>Tetrahymenidae</taxon>
        <taxon>Tetrahymena</taxon>
    </lineage>
</organism>
<dbReference type="KEGG" id="tet:TTHERM_00787020"/>
<dbReference type="AlphaFoldDB" id="Q23ZG1"/>
<evidence type="ECO:0000313" key="2">
    <source>
        <dbReference type="Proteomes" id="UP000009168"/>
    </source>
</evidence>
<reference evidence="2" key="1">
    <citation type="journal article" date="2006" name="PLoS Biol.">
        <title>Macronuclear genome sequence of the ciliate Tetrahymena thermophila, a model eukaryote.</title>
        <authorList>
            <person name="Eisen J.A."/>
            <person name="Coyne R.S."/>
            <person name="Wu M."/>
            <person name="Wu D."/>
            <person name="Thiagarajan M."/>
            <person name="Wortman J.R."/>
            <person name="Badger J.H."/>
            <person name="Ren Q."/>
            <person name="Amedeo P."/>
            <person name="Jones K.M."/>
            <person name="Tallon L.J."/>
            <person name="Delcher A.L."/>
            <person name="Salzberg S.L."/>
            <person name="Silva J.C."/>
            <person name="Haas B.J."/>
            <person name="Majoros W.H."/>
            <person name="Farzad M."/>
            <person name="Carlton J.M."/>
            <person name="Smith R.K. Jr."/>
            <person name="Garg J."/>
            <person name="Pearlman R.E."/>
            <person name="Karrer K.M."/>
            <person name="Sun L."/>
            <person name="Manning G."/>
            <person name="Elde N.C."/>
            <person name="Turkewitz A.P."/>
            <person name="Asai D.J."/>
            <person name="Wilkes D.E."/>
            <person name="Wang Y."/>
            <person name="Cai H."/>
            <person name="Collins K."/>
            <person name="Stewart B.A."/>
            <person name="Lee S.R."/>
            <person name="Wilamowska K."/>
            <person name="Weinberg Z."/>
            <person name="Ruzzo W.L."/>
            <person name="Wloga D."/>
            <person name="Gaertig J."/>
            <person name="Frankel J."/>
            <person name="Tsao C.-C."/>
            <person name="Gorovsky M.A."/>
            <person name="Keeling P.J."/>
            <person name="Waller R.F."/>
            <person name="Patron N.J."/>
            <person name="Cherry J.M."/>
            <person name="Stover N.A."/>
            <person name="Krieger C.J."/>
            <person name="del Toro C."/>
            <person name="Ryder H.F."/>
            <person name="Williamson S.C."/>
            <person name="Barbeau R.A."/>
            <person name="Hamilton E.P."/>
            <person name="Orias E."/>
        </authorList>
    </citation>
    <scope>NUCLEOTIDE SEQUENCE [LARGE SCALE GENOMIC DNA]</scope>
    <source>
        <strain evidence="2">SB210</strain>
    </source>
</reference>
<keyword evidence="2" id="KW-1185">Reference proteome</keyword>